<organism evidence="1">
    <name type="scientific">marine sediment metagenome</name>
    <dbReference type="NCBI Taxonomy" id="412755"/>
    <lineage>
        <taxon>unclassified sequences</taxon>
        <taxon>metagenomes</taxon>
        <taxon>ecological metagenomes</taxon>
    </lineage>
</organism>
<evidence type="ECO:0000313" key="1">
    <source>
        <dbReference type="EMBL" id="GAI80398.1"/>
    </source>
</evidence>
<accession>X1RIE5</accession>
<reference evidence="1" key="1">
    <citation type="journal article" date="2014" name="Front. Microbiol.">
        <title>High frequency of phylogenetically diverse reductive dehalogenase-homologous genes in deep subseafloor sedimentary metagenomes.</title>
        <authorList>
            <person name="Kawai M."/>
            <person name="Futagami T."/>
            <person name="Toyoda A."/>
            <person name="Takaki Y."/>
            <person name="Nishi S."/>
            <person name="Hori S."/>
            <person name="Arai W."/>
            <person name="Tsubouchi T."/>
            <person name="Morono Y."/>
            <person name="Uchiyama I."/>
            <person name="Ito T."/>
            <person name="Fujiyama A."/>
            <person name="Inagaki F."/>
            <person name="Takami H."/>
        </authorList>
    </citation>
    <scope>NUCLEOTIDE SEQUENCE</scope>
    <source>
        <strain evidence="1">Expedition CK06-06</strain>
    </source>
</reference>
<dbReference type="AlphaFoldDB" id="X1RIE5"/>
<dbReference type="EMBL" id="BARW01010780">
    <property type="protein sequence ID" value="GAI80398.1"/>
    <property type="molecule type" value="Genomic_DNA"/>
</dbReference>
<name>X1RIE5_9ZZZZ</name>
<sequence>MDYINQIILGHALNVLPQLPAESVSCVTCSPPYWSLRDYGVEPVIWDEDKEFYSESLKKFIPMNCKHDFGEYSSKLLHENRQNLDGGTLGNPQYRKNLHGFGSAKAGFCSKCGAWRGSLGLEPTFELYIK</sequence>
<gene>
    <name evidence="1" type="ORF">S12H4_21063</name>
</gene>
<dbReference type="InterPro" id="IPR029063">
    <property type="entry name" value="SAM-dependent_MTases_sf"/>
</dbReference>
<proteinExistence type="predicted"/>
<dbReference type="Gene3D" id="3.40.50.150">
    <property type="entry name" value="Vaccinia Virus protein VP39"/>
    <property type="match status" value="1"/>
</dbReference>
<comment type="caution">
    <text evidence="1">The sequence shown here is derived from an EMBL/GenBank/DDBJ whole genome shotgun (WGS) entry which is preliminary data.</text>
</comment>
<feature type="non-terminal residue" evidence="1">
    <location>
        <position position="130"/>
    </location>
</feature>
<dbReference type="SUPFAM" id="SSF53335">
    <property type="entry name" value="S-adenosyl-L-methionine-dependent methyltransferases"/>
    <property type="match status" value="1"/>
</dbReference>
<protein>
    <submittedName>
        <fullName evidence="1">Uncharacterized protein</fullName>
    </submittedName>
</protein>